<evidence type="ECO:0000256" key="1">
    <source>
        <dbReference type="ARBA" id="ARBA00022729"/>
    </source>
</evidence>
<dbReference type="Pfam" id="PF13517">
    <property type="entry name" value="FG-GAP_3"/>
    <property type="match status" value="3"/>
</dbReference>
<dbReference type="PANTHER" id="PTHR46580:SF2">
    <property type="entry name" value="MAM DOMAIN-CONTAINING PROTEIN"/>
    <property type="match status" value="1"/>
</dbReference>
<dbReference type="PANTHER" id="PTHR46580">
    <property type="entry name" value="SENSOR KINASE-RELATED"/>
    <property type="match status" value="1"/>
</dbReference>
<evidence type="ECO:0000313" key="3">
    <source>
        <dbReference type="EMBL" id="CAF1442820.1"/>
    </source>
</evidence>
<keyword evidence="2" id="KW-1133">Transmembrane helix</keyword>
<keyword evidence="2" id="KW-0812">Transmembrane</keyword>
<dbReference type="SUPFAM" id="SSF69318">
    <property type="entry name" value="Integrin alpha N-terminal domain"/>
    <property type="match status" value="1"/>
</dbReference>
<keyword evidence="2" id="KW-0472">Membrane</keyword>
<dbReference type="Gene3D" id="2.130.10.130">
    <property type="entry name" value="Integrin alpha, N-terminal"/>
    <property type="match status" value="2"/>
</dbReference>
<keyword evidence="1" id="KW-0732">Signal</keyword>
<dbReference type="InterPro" id="IPR028994">
    <property type="entry name" value="Integrin_alpha_N"/>
</dbReference>
<dbReference type="InterPro" id="IPR013517">
    <property type="entry name" value="FG-GAP"/>
</dbReference>
<reference evidence="3" key="1">
    <citation type="submission" date="2021-02" db="EMBL/GenBank/DDBJ databases">
        <authorList>
            <person name="Nowell W R."/>
        </authorList>
    </citation>
    <scope>NUCLEOTIDE SEQUENCE</scope>
</reference>
<feature type="transmembrane region" description="Helical" evidence="2">
    <location>
        <begin position="858"/>
        <end position="879"/>
    </location>
</feature>
<proteinExistence type="predicted"/>
<dbReference type="EMBL" id="CAJNOJ010000422">
    <property type="protein sequence ID" value="CAF1442820.1"/>
    <property type="molecule type" value="Genomic_DNA"/>
</dbReference>
<feature type="transmembrane region" description="Helical" evidence="2">
    <location>
        <begin position="1376"/>
        <end position="1398"/>
    </location>
</feature>
<feature type="non-terminal residue" evidence="3">
    <location>
        <position position="1790"/>
    </location>
</feature>
<name>A0A815NTS7_ADIRI</name>
<organism evidence="3 4">
    <name type="scientific">Adineta ricciae</name>
    <name type="common">Rotifer</name>
    <dbReference type="NCBI Taxonomy" id="249248"/>
    <lineage>
        <taxon>Eukaryota</taxon>
        <taxon>Metazoa</taxon>
        <taxon>Spiralia</taxon>
        <taxon>Gnathifera</taxon>
        <taxon>Rotifera</taxon>
        <taxon>Eurotatoria</taxon>
        <taxon>Bdelloidea</taxon>
        <taxon>Adinetida</taxon>
        <taxon>Adinetidae</taxon>
        <taxon>Adineta</taxon>
    </lineage>
</organism>
<feature type="transmembrane region" description="Helical" evidence="2">
    <location>
        <begin position="50"/>
        <end position="68"/>
    </location>
</feature>
<dbReference type="OrthoDB" id="10025931at2759"/>
<feature type="transmembrane region" description="Helical" evidence="2">
    <location>
        <begin position="418"/>
        <end position="439"/>
    </location>
</feature>
<feature type="transmembrane region" description="Helical" evidence="2">
    <location>
        <begin position="501"/>
        <end position="525"/>
    </location>
</feature>
<dbReference type="Proteomes" id="UP000663852">
    <property type="component" value="Unassembled WGS sequence"/>
</dbReference>
<sequence>CISEGLFLWIRTQLLNYNVFIPDEDEYDDIDSELNHIIQSIKYQLYATRLYVLLLVITLYILFFVTLTNQQTRLNTVSNVNPTLFDKLRADYDETLSCPCSTNLIPYDTFVSNTITFHSICSSYFVSREWIDFLYLSDAFKYFMMDFRATASYQFQLLAALCLFSMQTISQTKTNIASEQFFSVELLSKQEVQVKIQTNIDLIRSGILAQVNLHFDFLQIFARSNSFITALNTNTFIIDWRTISDVATIKDVLQIIFVRYIDLDASSSSGLVSTCDLINGIVVPSGFLSFAAENGLYDITYRQYWPSYPPDFEPDISALVDGFFSGCTPLDGILQSTFDCLYNLTCLQVLADYFPDLYQIDFHSISLNSSLNQTHIPLSEHFRNLFVEQWSTDINYSKYFTACASKSCTYTQIIQINYSYTITLFISLYGGLTILLRTLSSGSIKISIKCGCRSDHPRAKSVSVTMLLQRFGTWLKQLNLFKSTKNRTPTDIQYQEFSTRVYLILLASSIVIYTMFTSLSTHLVIETESYPSFAKYNELWKSYSSTLKCPCSDISVPYSNITSITPHIHQICSSIFVSEMWISLTRTISRSSWFGLDARHFRLLSSICNLINRTTDDALRRFNAQFFVTSNVISEVEFNAQLNIIVNQLIESLVINFGLLINFTRLFTQIDEPFTSQNYNNLQSFDIALHGTNQNIIDQLPPKLTFRLTGIIDYNGTSTDCICALDTHCQYAVTFYDWQDFFMTEPYVVPGMTVGCFVFDTLKLSTLECFYSNLCLSLFYYYINQTMLKSDTGVEWFRVHPLIYDQDSTQFAPETSLEFIFNEMMMEPWNISLSFKKYYAKCAPIYCTYSQIASTKSLMTMIIAFISLISGLTAALHVITPQLVKAIFFFFLIQPHIEEQRQRTQSSFRQKLITIWRKLVMFLFTKIFSMNIFPPRRFPGDIDAAKRKYLGQYATRLYIVLLIFGLSILTIYAAVDPQILTKTFSKPSLSDYRRLIRDHNDTLQCPCSTISSILHQYVSIKPVFHQVCSSAFVSSEWRAKILAGFNPNLLVYDKHDYRRFLFAHFQFLYGLCDISARSVNETIDTFLSSSFITSQLRSESDLSTYINLLLEQSKSQAPQTLTRLLFLLLSINRGNAFISTYGSNYQYLIPPFNGTTIYGTWSVAYTIPIKYDNNCSCAFNTNCTTTAKFFNNNSSEMISVEGFRMGCTPSESFFASNLQCLYNLSCINLIQQQINCTNATTMDALNSTDQSRFFMNITIQDFFNDLFIENWSTVINYSVYFDRCAPAFCSYTYIEQANSLHTITFLLGLYGGLNVVLKWICPTVIYVIFQAYQHRKKRSNIVMATSDTCDGTNISINLSNDNVQTESRIPLTLLRFLFFGILLFLFVGLGFLGPIIYLHGKEDHQAYRQNTISTIMTDVPTPSMSGVISSAPTCQLTFQPAKSYFMGSDAYPTGIAVGNLNDDAYQDLAVANFHANNIRILFGDSNGTLQSQMTLFTGPGSSPRSIILSDFNYDGHLDIATAFTDNSSVGVFLNLGNGSFGEQMIVSTAPYCHPFLLLGEDLNKDGKQDLITIGYSMENMVILFGNGDGTFSLKWLPLSNIEQIVAGDFNNDGILDLAGLYSYCYGAFVIFDRNDGSFRNSQMLPVGQYSCPTSIAVGDFNHDDYLDLAIAAETTNIISIHLGNSNGTFQNPTTYGTGSFGGPCWINLGDFNNDYQLDIVVTNFRKHNVGIFTGIGNGTFLQRVTFSLTKHGSSCWFDTGDFDNDGKRDIAITDTSNSTVIILLNSCDCC</sequence>
<feature type="transmembrane region" description="Helical" evidence="2">
    <location>
        <begin position="957"/>
        <end position="975"/>
    </location>
</feature>
<gene>
    <name evidence="3" type="ORF">EDS130_LOCUS38996</name>
</gene>
<accession>A0A815NTS7</accession>
<protein>
    <submittedName>
        <fullName evidence="3">Uncharacterized protein</fullName>
    </submittedName>
</protein>
<comment type="caution">
    <text evidence="3">The sequence shown here is derived from an EMBL/GenBank/DDBJ whole genome shotgun (WGS) entry which is preliminary data.</text>
</comment>
<feature type="transmembrane region" description="Helical" evidence="2">
    <location>
        <begin position="1305"/>
        <end position="1329"/>
    </location>
</feature>
<evidence type="ECO:0000256" key="2">
    <source>
        <dbReference type="SAM" id="Phobius"/>
    </source>
</evidence>
<evidence type="ECO:0000313" key="4">
    <source>
        <dbReference type="Proteomes" id="UP000663852"/>
    </source>
</evidence>